<feature type="compositionally biased region" description="Polar residues" evidence="1">
    <location>
        <begin position="174"/>
        <end position="194"/>
    </location>
</feature>
<feature type="compositionally biased region" description="Low complexity" evidence="1">
    <location>
        <begin position="294"/>
        <end position="309"/>
    </location>
</feature>
<dbReference type="SUPFAM" id="SSF57959">
    <property type="entry name" value="Leucine zipper domain"/>
    <property type="match status" value="1"/>
</dbReference>
<dbReference type="PANTHER" id="PTHR46835">
    <property type="entry name" value="BASIC-LEUCINE ZIPPER (BZIP) TRANSCRIPTION FACTOR FAMILY PROTEIN-RELATED"/>
    <property type="match status" value="1"/>
</dbReference>
<proteinExistence type="predicted"/>
<feature type="region of interest" description="Disordered" evidence="1">
    <location>
        <begin position="294"/>
        <end position="349"/>
    </location>
</feature>
<evidence type="ECO:0000256" key="1">
    <source>
        <dbReference type="SAM" id="MobiDB-lite"/>
    </source>
</evidence>
<sequence>MESLNGSSSLKIFSFPNKQSIMDSTSPFLQPYADPNMDGSKGKAKPTEGSSSHHHRCNSESFLIEEQPSWLDDLLNEPAETTPVVHRGHRRSASDTFAYLGAAADRLNTREEAKNKNVNVGASWGSVNYASYKDLSAVSYDTKPSSSHEQKFNKAAQELNGAPSVSQEKHNREMNNSQNQEGSSERPNNAQAKHSMSKADAKRAKQQSAHRSRVRKLQHIAELERTVQALQAEGSELSAELEFLDQQNIILSMENRALRQRLDSLSQEQLIKNLELEMLERELTRLQTLYQMQRKQLQQQHQQQPQQQQNHSKHRRNKSRDLEAQFANLSVKNNEPSSGRVQVTGSVRM</sequence>
<dbReference type="GO" id="GO:0005634">
    <property type="term" value="C:nucleus"/>
    <property type="evidence" value="ECO:0007669"/>
    <property type="project" value="UniProtKB-ARBA"/>
</dbReference>
<feature type="compositionally biased region" description="Polar residues" evidence="1">
    <location>
        <begin position="327"/>
        <end position="349"/>
    </location>
</feature>
<evidence type="ECO:0000313" key="4">
    <source>
        <dbReference type="Proteomes" id="UP001291623"/>
    </source>
</evidence>
<name>A0AAE1V9X8_9SOLA</name>
<dbReference type="CDD" id="cd14703">
    <property type="entry name" value="bZIP_plant_RF2"/>
    <property type="match status" value="1"/>
</dbReference>
<evidence type="ECO:0000313" key="3">
    <source>
        <dbReference type="EMBL" id="KAK4352765.1"/>
    </source>
</evidence>
<dbReference type="Gene3D" id="1.20.5.170">
    <property type="match status" value="1"/>
</dbReference>
<comment type="caution">
    <text evidence="3">The sequence shown here is derived from an EMBL/GenBank/DDBJ whole genome shotgun (WGS) entry which is preliminary data.</text>
</comment>
<protein>
    <recommendedName>
        <fullName evidence="2">BZIP domain-containing protein</fullName>
    </recommendedName>
</protein>
<organism evidence="3 4">
    <name type="scientific">Anisodus tanguticus</name>
    <dbReference type="NCBI Taxonomy" id="243964"/>
    <lineage>
        <taxon>Eukaryota</taxon>
        <taxon>Viridiplantae</taxon>
        <taxon>Streptophyta</taxon>
        <taxon>Embryophyta</taxon>
        <taxon>Tracheophyta</taxon>
        <taxon>Spermatophyta</taxon>
        <taxon>Magnoliopsida</taxon>
        <taxon>eudicotyledons</taxon>
        <taxon>Gunneridae</taxon>
        <taxon>Pentapetalae</taxon>
        <taxon>asterids</taxon>
        <taxon>lamiids</taxon>
        <taxon>Solanales</taxon>
        <taxon>Solanaceae</taxon>
        <taxon>Solanoideae</taxon>
        <taxon>Hyoscyameae</taxon>
        <taxon>Anisodus</taxon>
    </lineage>
</organism>
<feature type="region of interest" description="Disordered" evidence="1">
    <location>
        <begin position="158"/>
        <end position="216"/>
    </location>
</feature>
<dbReference type="SMART" id="SM00338">
    <property type="entry name" value="BRLZ"/>
    <property type="match status" value="1"/>
</dbReference>
<evidence type="ECO:0000259" key="2">
    <source>
        <dbReference type="SMART" id="SM00338"/>
    </source>
</evidence>
<feature type="region of interest" description="Disordered" evidence="1">
    <location>
        <begin position="20"/>
        <end position="59"/>
    </location>
</feature>
<dbReference type="AlphaFoldDB" id="A0AAE1V9X8"/>
<dbReference type="InterPro" id="IPR044759">
    <property type="entry name" value="bZIP_RF2"/>
</dbReference>
<dbReference type="PANTHER" id="PTHR46835:SF2">
    <property type="entry name" value="BZIP TRANSCRIPTION FACTOR"/>
    <property type="match status" value="1"/>
</dbReference>
<dbReference type="GO" id="GO:0003700">
    <property type="term" value="F:DNA-binding transcription factor activity"/>
    <property type="evidence" value="ECO:0007669"/>
    <property type="project" value="InterPro"/>
</dbReference>
<feature type="compositionally biased region" description="Basic residues" evidence="1">
    <location>
        <begin position="204"/>
        <end position="216"/>
    </location>
</feature>
<gene>
    <name evidence="3" type="ORF">RND71_028283</name>
</gene>
<dbReference type="InterPro" id="IPR044797">
    <property type="entry name" value="At4g06598-like"/>
</dbReference>
<dbReference type="InterPro" id="IPR004827">
    <property type="entry name" value="bZIP"/>
</dbReference>
<reference evidence="3" key="1">
    <citation type="submission" date="2023-12" db="EMBL/GenBank/DDBJ databases">
        <title>Genome assembly of Anisodus tanguticus.</title>
        <authorList>
            <person name="Wang Y.-J."/>
        </authorList>
    </citation>
    <scope>NUCLEOTIDE SEQUENCE</scope>
    <source>
        <strain evidence="3">KB-2021</strain>
        <tissue evidence="3">Leaf</tissue>
    </source>
</reference>
<keyword evidence="4" id="KW-1185">Reference proteome</keyword>
<dbReference type="EMBL" id="JAVYJV010000015">
    <property type="protein sequence ID" value="KAK4352765.1"/>
    <property type="molecule type" value="Genomic_DNA"/>
</dbReference>
<accession>A0AAE1V9X8</accession>
<dbReference type="InterPro" id="IPR046347">
    <property type="entry name" value="bZIP_sf"/>
</dbReference>
<dbReference type="Proteomes" id="UP001291623">
    <property type="component" value="Unassembled WGS sequence"/>
</dbReference>
<feature type="domain" description="BZIP" evidence="2">
    <location>
        <begin position="198"/>
        <end position="257"/>
    </location>
</feature>